<dbReference type="Pfam" id="PF00631">
    <property type="entry name" value="G-gamma"/>
    <property type="match status" value="1"/>
</dbReference>
<dbReference type="EMBL" id="AP019304">
    <property type="protein sequence ID" value="BBH10254.1"/>
    <property type="molecule type" value="Genomic_DNA"/>
</dbReference>
<evidence type="ECO:0000256" key="1">
    <source>
        <dbReference type="ARBA" id="ARBA00004236"/>
    </source>
</evidence>
<evidence type="ECO:0000259" key="6">
    <source>
        <dbReference type="SMART" id="SM01224"/>
    </source>
</evidence>
<dbReference type="InterPro" id="IPR045878">
    <property type="entry name" value="GG1/2"/>
</dbReference>
<dbReference type="InterPro" id="IPR015898">
    <property type="entry name" value="G-protein_gamma-like_dom"/>
</dbReference>
<name>A0A4Y1S0J9_PRUDU</name>
<evidence type="ECO:0000256" key="4">
    <source>
        <dbReference type="ARBA" id="ARBA00023136"/>
    </source>
</evidence>
<evidence type="ECO:0000256" key="3">
    <source>
        <dbReference type="ARBA" id="ARBA00023054"/>
    </source>
</evidence>
<reference evidence="7" key="1">
    <citation type="journal article" date="2019" name="Science">
        <title>Mutation of a bHLH transcription factor allowed almond domestication.</title>
        <authorList>
            <person name="Sanchez-Perez R."/>
            <person name="Pavan S."/>
            <person name="Mazzeo R."/>
            <person name="Moldovan C."/>
            <person name="Aiese Cigliano R."/>
            <person name="Del Cueto J."/>
            <person name="Ricciardi F."/>
            <person name="Lotti C."/>
            <person name="Ricciardi L."/>
            <person name="Dicenta F."/>
            <person name="Lopez-Marques R.L."/>
            <person name="Lindberg Moller B."/>
        </authorList>
    </citation>
    <scope>NUCLEOTIDE SEQUENCE</scope>
</reference>
<dbReference type="PANTHER" id="PTHR35129">
    <property type="entry name" value="GUANINE NUCLEOTIDE-BINDING PROTEIN SUBUNIT GAMMA 1"/>
    <property type="match status" value="1"/>
</dbReference>
<evidence type="ECO:0000313" key="7">
    <source>
        <dbReference type="EMBL" id="BBH10254.1"/>
    </source>
</evidence>
<dbReference type="GO" id="GO:0007186">
    <property type="term" value="P:G protein-coupled receptor signaling pathway"/>
    <property type="evidence" value="ECO:0007669"/>
    <property type="project" value="InterPro"/>
</dbReference>
<gene>
    <name evidence="7" type="ORF">Prudu_022988</name>
</gene>
<organism evidence="7">
    <name type="scientific">Prunus dulcis</name>
    <name type="common">Almond</name>
    <name type="synonym">Amygdalus dulcis</name>
    <dbReference type="NCBI Taxonomy" id="3755"/>
    <lineage>
        <taxon>Eukaryota</taxon>
        <taxon>Viridiplantae</taxon>
        <taxon>Streptophyta</taxon>
        <taxon>Embryophyta</taxon>
        <taxon>Tracheophyta</taxon>
        <taxon>Spermatophyta</taxon>
        <taxon>Magnoliopsida</taxon>
        <taxon>eudicotyledons</taxon>
        <taxon>Gunneridae</taxon>
        <taxon>Pentapetalae</taxon>
        <taxon>rosids</taxon>
        <taxon>fabids</taxon>
        <taxon>Rosales</taxon>
        <taxon>Rosaceae</taxon>
        <taxon>Amygdaloideae</taxon>
        <taxon>Amygdaleae</taxon>
        <taxon>Prunus</taxon>
    </lineage>
</organism>
<dbReference type="GO" id="GO:0005886">
    <property type="term" value="C:plasma membrane"/>
    <property type="evidence" value="ECO:0007669"/>
    <property type="project" value="UniProtKB-SubCell"/>
</dbReference>
<keyword evidence="2" id="KW-1003">Cell membrane</keyword>
<keyword evidence="4" id="KW-0472">Membrane</keyword>
<dbReference type="PANTHER" id="PTHR35129:SF1">
    <property type="entry name" value="GUANINE NUCLEOTIDE-BINDING PROTEIN SUBUNIT GAMMA 1"/>
    <property type="match status" value="1"/>
</dbReference>
<feature type="domain" description="G protein gamma" evidence="6">
    <location>
        <begin position="47"/>
        <end position="114"/>
    </location>
</feature>
<dbReference type="SMART" id="SM01224">
    <property type="entry name" value="G_gamma"/>
    <property type="match status" value="1"/>
</dbReference>
<evidence type="ECO:0000256" key="2">
    <source>
        <dbReference type="ARBA" id="ARBA00022475"/>
    </source>
</evidence>
<evidence type="ECO:0000256" key="5">
    <source>
        <dbReference type="ARBA" id="ARBA00023224"/>
    </source>
</evidence>
<dbReference type="AlphaFoldDB" id="A0A4Y1S0J9"/>
<proteinExistence type="predicted"/>
<keyword evidence="5" id="KW-0807">Transducer</keyword>
<protein>
    <submittedName>
        <fullName evidence="7">Ggamma-subunit 1</fullName>
    </submittedName>
</protein>
<comment type="subcellular location">
    <subcellularLocation>
        <location evidence="1">Cell membrane</location>
    </subcellularLocation>
</comment>
<keyword evidence="3" id="KW-0175">Coiled coil</keyword>
<accession>A0A4Y1S0J9</accession>
<sequence length="114" mass="13061">MAERNWKIFQETVGVDSDELWDRVKFGASLWASVSAEFKDYHYSTILRDFSAVLEELGELERTENVSTICSELLPYAEGTADPLLPVTNGPVNLLWDRWFEGPQDSQRCSCRIL</sequence>